<dbReference type="AlphaFoldDB" id="A0AB38G0L6"/>
<accession>A0AB38G0L6</accession>
<dbReference type="Proteomes" id="UP000251313">
    <property type="component" value="Unassembled WGS sequence"/>
</dbReference>
<evidence type="ECO:0008006" key="3">
    <source>
        <dbReference type="Google" id="ProtNLM"/>
    </source>
</evidence>
<gene>
    <name evidence="1" type="ORF">NCTC11967_03682</name>
</gene>
<evidence type="ECO:0000313" key="1">
    <source>
        <dbReference type="EMBL" id="SQA64651.1"/>
    </source>
</evidence>
<dbReference type="RefSeq" id="WP_038255706.1">
    <property type="nucleotide sequence ID" value="NZ_UAVL01000019.1"/>
</dbReference>
<evidence type="ECO:0000313" key="2">
    <source>
        <dbReference type="Proteomes" id="UP000251313"/>
    </source>
</evidence>
<sequence length="64" mass="7400">MDEVDQASQAEQMRLAQLLHSRIRASLPLTGLCHNCCAPLKDVHFCDADCRDDYEKRLQPHLHR</sequence>
<name>A0AB38G0L6_9ENTR</name>
<comment type="caution">
    <text evidence="1">The sequence shown here is derived from an EMBL/GenBank/DDBJ whole genome shotgun (WGS) entry which is preliminary data.</text>
</comment>
<organism evidence="1 2">
    <name type="scientific">Yokenella regensburgei</name>
    <dbReference type="NCBI Taxonomy" id="158877"/>
    <lineage>
        <taxon>Bacteria</taxon>
        <taxon>Pseudomonadati</taxon>
        <taxon>Pseudomonadota</taxon>
        <taxon>Gammaproteobacteria</taxon>
        <taxon>Enterobacterales</taxon>
        <taxon>Enterobacteriaceae</taxon>
        <taxon>Yokenella</taxon>
    </lineage>
</organism>
<dbReference type="EMBL" id="UAVL01000019">
    <property type="protein sequence ID" value="SQA64651.1"/>
    <property type="molecule type" value="Genomic_DNA"/>
</dbReference>
<reference evidence="1 2" key="1">
    <citation type="submission" date="2018-06" db="EMBL/GenBank/DDBJ databases">
        <authorList>
            <consortium name="Pathogen Informatics"/>
            <person name="Doyle S."/>
        </authorList>
    </citation>
    <scope>NUCLEOTIDE SEQUENCE [LARGE SCALE GENOMIC DNA]</scope>
    <source>
        <strain evidence="1 2">NCTC11967</strain>
    </source>
</reference>
<protein>
    <recommendedName>
        <fullName evidence="3">DUF2116 family Zn-ribbon domain-containing protein</fullName>
    </recommendedName>
</protein>
<proteinExistence type="predicted"/>